<dbReference type="GO" id="GO:0000124">
    <property type="term" value="C:SAGA complex"/>
    <property type="evidence" value="ECO:0007669"/>
    <property type="project" value="InterPro"/>
</dbReference>
<evidence type="ECO:0000313" key="8">
    <source>
        <dbReference type="EMBL" id="PSR70836.1"/>
    </source>
</evidence>
<keyword evidence="4" id="KW-0804">Transcription</keyword>
<evidence type="ECO:0000256" key="3">
    <source>
        <dbReference type="ARBA" id="ARBA00023015"/>
    </source>
</evidence>
<evidence type="ECO:0000256" key="5">
    <source>
        <dbReference type="ARBA" id="ARBA00023242"/>
    </source>
</evidence>
<name>A0A2R6NEP8_9APHY</name>
<gene>
    <name evidence="8" type="ORF">PHLCEN_2v13277</name>
</gene>
<evidence type="ECO:0000256" key="6">
    <source>
        <dbReference type="SAM" id="MobiDB-lite"/>
    </source>
</evidence>
<keyword evidence="5" id="KW-0539">Nucleus</keyword>
<comment type="similarity">
    <text evidence="2">Belongs to the TAF6 family.</text>
</comment>
<evidence type="ECO:0000259" key="7">
    <source>
        <dbReference type="Pfam" id="PF07571"/>
    </source>
</evidence>
<feature type="region of interest" description="Disordered" evidence="6">
    <location>
        <begin position="113"/>
        <end position="142"/>
    </location>
</feature>
<dbReference type="Gene3D" id="1.25.40.770">
    <property type="entry name" value="TAF6, C-terminal HEAT repeat domain"/>
    <property type="match status" value="1"/>
</dbReference>
<dbReference type="PANTHER" id="PTHR10221">
    <property type="entry name" value="TRANSCRIPTION INITIATION FACTOR TFIID SUBUNIT 6"/>
    <property type="match status" value="1"/>
</dbReference>
<reference evidence="8 9" key="1">
    <citation type="submission" date="2018-02" db="EMBL/GenBank/DDBJ databases">
        <title>Genome sequence of the basidiomycete white-rot fungus Phlebia centrifuga.</title>
        <authorList>
            <person name="Granchi Z."/>
            <person name="Peng M."/>
            <person name="de Vries R.P."/>
            <person name="Hilden K."/>
            <person name="Makela M.R."/>
            <person name="Grigoriev I."/>
            <person name="Riley R."/>
        </authorList>
    </citation>
    <scope>NUCLEOTIDE SEQUENCE [LARGE SCALE GENOMIC DNA]</scope>
    <source>
        <strain evidence="8 9">FBCC195</strain>
    </source>
</reference>
<feature type="domain" description="TAF6 C-terminal HEAT repeat" evidence="7">
    <location>
        <begin position="145"/>
        <end position="329"/>
    </location>
</feature>
<comment type="subcellular location">
    <subcellularLocation>
        <location evidence="1">Nucleus</location>
    </subcellularLocation>
</comment>
<dbReference type="GO" id="GO:0003713">
    <property type="term" value="F:transcription coactivator activity"/>
    <property type="evidence" value="ECO:0007669"/>
    <property type="project" value="TreeGrafter"/>
</dbReference>
<dbReference type="InterPro" id="IPR037796">
    <property type="entry name" value="TAF6"/>
</dbReference>
<organism evidence="8 9">
    <name type="scientific">Hermanssonia centrifuga</name>
    <dbReference type="NCBI Taxonomy" id="98765"/>
    <lineage>
        <taxon>Eukaryota</taxon>
        <taxon>Fungi</taxon>
        <taxon>Dikarya</taxon>
        <taxon>Basidiomycota</taxon>
        <taxon>Agaricomycotina</taxon>
        <taxon>Agaricomycetes</taxon>
        <taxon>Polyporales</taxon>
        <taxon>Meruliaceae</taxon>
        <taxon>Hermanssonia</taxon>
    </lineage>
</organism>
<dbReference type="SUPFAM" id="SSF48371">
    <property type="entry name" value="ARM repeat"/>
    <property type="match status" value="1"/>
</dbReference>
<evidence type="ECO:0000256" key="1">
    <source>
        <dbReference type="ARBA" id="ARBA00004123"/>
    </source>
</evidence>
<dbReference type="InterPro" id="IPR011442">
    <property type="entry name" value="TAF6_C"/>
</dbReference>
<protein>
    <recommendedName>
        <fullName evidence="7">TAF6 C-terminal HEAT repeat domain-containing protein</fullName>
    </recommendedName>
</protein>
<dbReference type="OrthoDB" id="361039at2759"/>
<dbReference type="InterPro" id="IPR046344">
    <property type="entry name" value="TAF6_C_sf"/>
</dbReference>
<dbReference type="GO" id="GO:0016251">
    <property type="term" value="F:RNA polymerase II general transcription initiation factor activity"/>
    <property type="evidence" value="ECO:0007669"/>
    <property type="project" value="InterPro"/>
</dbReference>
<dbReference type="GO" id="GO:0005669">
    <property type="term" value="C:transcription factor TFIID complex"/>
    <property type="evidence" value="ECO:0007669"/>
    <property type="project" value="InterPro"/>
</dbReference>
<dbReference type="PANTHER" id="PTHR10221:SF9">
    <property type="entry name" value="TRANSCRIPTION INITIATION FACTOR TFIID SUBUNIT 6"/>
    <property type="match status" value="1"/>
</dbReference>
<dbReference type="InterPro" id="IPR016024">
    <property type="entry name" value="ARM-type_fold"/>
</dbReference>
<evidence type="ECO:0000256" key="4">
    <source>
        <dbReference type="ARBA" id="ARBA00023163"/>
    </source>
</evidence>
<dbReference type="EMBL" id="MLYV02001309">
    <property type="protein sequence ID" value="PSR70836.1"/>
    <property type="molecule type" value="Genomic_DNA"/>
</dbReference>
<keyword evidence="9" id="KW-1185">Reference proteome</keyword>
<dbReference type="GO" id="GO:0051123">
    <property type="term" value="P:RNA polymerase II preinitiation complex assembly"/>
    <property type="evidence" value="ECO:0007669"/>
    <property type="project" value="TreeGrafter"/>
</dbReference>
<dbReference type="Proteomes" id="UP000186601">
    <property type="component" value="Unassembled WGS sequence"/>
</dbReference>
<dbReference type="STRING" id="98765.A0A2R6NEP8"/>
<dbReference type="Pfam" id="PF07571">
    <property type="entry name" value="TAF6_C"/>
    <property type="match status" value="1"/>
</dbReference>
<proteinExistence type="inferred from homology"/>
<dbReference type="GO" id="GO:0046695">
    <property type="term" value="C:SLIK (SAGA-like) complex"/>
    <property type="evidence" value="ECO:0007669"/>
    <property type="project" value="InterPro"/>
</dbReference>
<sequence>MRHSRRTTITTSDIDQALRVLNIEPLYGHFPHNPPTFRRAPPYPQTQSSGVVYFVEDEEIDFERVIREEKITLPKGVRWTAHWLAVEGVQPLIPENPPAIPKESDVDMNGIKSGTSRQNGYLTPASERSSPMQNGKMQQASDQTKTALSRELQLYLNRLTSSLLPPSTSDYSKRDAALGSLQHDAGLQPLLPNLVSWVTTNVVRALKSGDESESNGRELDVLLSVIGAVLANKTLFVEPYLHQFLPAILSTLLHSSLPPSQAAHLRTTASQTLSHLLTQHSTTYPSLSPRIMKTLLLALVSAGKSKGTREGAIRGLMGIGKEAIRKGLVEGGGAKVVGSECAPGERGTLIDASLAAFQMLYPPSPYPSPLNPTDEMDAVTINQIQEGFGVFFTGYLAQDGQWARGILMGDQES</sequence>
<comment type="caution">
    <text evidence="8">The sequence shown here is derived from an EMBL/GenBank/DDBJ whole genome shotgun (WGS) entry which is preliminary data.</text>
</comment>
<accession>A0A2R6NEP8</accession>
<evidence type="ECO:0000256" key="2">
    <source>
        <dbReference type="ARBA" id="ARBA00007688"/>
    </source>
</evidence>
<dbReference type="AlphaFoldDB" id="A0A2R6NEP8"/>
<dbReference type="CDD" id="cd08050">
    <property type="entry name" value="TAF6C"/>
    <property type="match status" value="1"/>
</dbReference>
<evidence type="ECO:0000313" key="9">
    <source>
        <dbReference type="Proteomes" id="UP000186601"/>
    </source>
</evidence>
<keyword evidence="3" id="KW-0805">Transcription regulation</keyword>